<reference evidence="2 3" key="1">
    <citation type="submission" date="2019-06" db="EMBL/GenBank/DDBJ databases">
        <title>Sequencing the genomes of 1000 actinobacteria strains.</title>
        <authorList>
            <person name="Klenk H.-P."/>
        </authorList>
    </citation>
    <scope>NUCLEOTIDE SEQUENCE [LARGE SCALE GENOMIC DNA]</scope>
    <source>
        <strain evidence="2 3">DSM 43186</strain>
    </source>
</reference>
<dbReference type="RefSeq" id="WP_142260763.1">
    <property type="nucleotide sequence ID" value="NZ_BMPV01000005.1"/>
</dbReference>
<keyword evidence="1" id="KW-1133">Transmembrane helix</keyword>
<feature type="transmembrane region" description="Helical" evidence="1">
    <location>
        <begin position="67"/>
        <end position="89"/>
    </location>
</feature>
<dbReference type="InterPro" id="IPR021385">
    <property type="entry name" value="DUF3017"/>
</dbReference>
<feature type="transmembrane region" description="Helical" evidence="1">
    <location>
        <begin position="12"/>
        <end position="29"/>
    </location>
</feature>
<dbReference type="AlphaFoldDB" id="A0A543J2D6"/>
<dbReference type="Proteomes" id="UP000319213">
    <property type="component" value="Unassembled WGS sequence"/>
</dbReference>
<dbReference type="Pfam" id="PF11222">
    <property type="entry name" value="DUF3017"/>
    <property type="match status" value="1"/>
</dbReference>
<dbReference type="EMBL" id="VFPQ01000001">
    <property type="protein sequence ID" value="TQM76962.1"/>
    <property type="molecule type" value="Genomic_DNA"/>
</dbReference>
<keyword evidence="3" id="KW-1185">Reference proteome</keyword>
<keyword evidence="1" id="KW-0472">Membrane</keyword>
<evidence type="ECO:0000313" key="2">
    <source>
        <dbReference type="EMBL" id="TQM76962.1"/>
    </source>
</evidence>
<organism evidence="2 3">
    <name type="scientific">Thermopolyspora flexuosa</name>
    <dbReference type="NCBI Taxonomy" id="103836"/>
    <lineage>
        <taxon>Bacteria</taxon>
        <taxon>Bacillati</taxon>
        <taxon>Actinomycetota</taxon>
        <taxon>Actinomycetes</taxon>
        <taxon>Streptosporangiales</taxon>
        <taxon>Streptosporangiaceae</taxon>
        <taxon>Thermopolyspora</taxon>
    </lineage>
</organism>
<protein>
    <submittedName>
        <fullName evidence="2">DUF3017 family protein</fullName>
    </submittedName>
</protein>
<evidence type="ECO:0000256" key="1">
    <source>
        <dbReference type="SAM" id="Phobius"/>
    </source>
</evidence>
<accession>A0A543J2D6</accession>
<gene>
    <name evidence="2" type="ORF">FHX40_3714</name>
</gene>
<evidence type="ECO:0000313" key="3">
    <source>
        <dbReference type="Proteomes" id="UP000319213"/>
    </source>
</evidence>
<proteinExistence type="predicted"/>
<sequence length="90" mass="9145">MAQEPKKDRIGWPYWLVLAGAAAGVAVALTGPQVWHGAVVMGAAILLGALIRLVVAKPGDLAVRTKALDVLTLGGLGGALVLSGALMVMF</sequence>
<comment type="caution">
    <text evidence="2">The sequence shown here is derived from an EMBL/GenBank/DDBJ whole genome shotgun (WGS) entry which is preliminary data.</text>
</comment>
<feature type="transmembrane region" description="Helical" evidence="1">
    <location>
        <begin position="35"/>
        <end position="55"/>
    </location>
</feature>
<name>A0A543J2D6_9ACTN</name>
<keyword evidence="1" id="KW-0812">Transmembrane</keyword>